<keyword evidence="7" id="KW-0518">Myosin</keyword>
<keyword evidence="5" id="KW-0547">Nucleotide-binding</keyword>
<organism evidence="12 13">
    <name type="scientific">Globodera pallida</name>
    <name type="common">Potato cyst nematode worm</name>
    <name type="synonym">Heterodera pallida</name>
    <dbReference type="NCBI Taxonomy" id="36090"/>
    <lineage>
        <taxon>Eukaryota</taxon>
        <taxon>Metazoa</taxon>
        <taxon>Ecdysozoa</taxon>
        <taxon>Nematoda</taxon>
        <taxon>Chromadorea</taxon>
        <taxon>Rhabditida</taxon>
        <taxon>Tylenchina</taxon>
        <taxon>Tylenchomorpha</taxon>
        <taxon>Tylenchoidea</taxon>
        <taxon>Heteroderidae</taxon>
        <taxon>Heteroderinae</taxon>
        <taxon>Globodera</taxon>
    </lineage>
</organism>
<dbReference type="InterPro" id="IPR052409">
    <property type="entry name" value="Myosin-III_kinase_activity"/>
</dbReference>
<dbReference type="GO" id="GO:0005524">
    <property type="term" value="F:ATP binding"/>
    <property type="evidence" value="ECO:0007669"/>
    <property type="project" value="UniProtKB-KW"/>
</dbReference>
<dbReference type="GO" id="GO:0030832">
    <property type="term" value="P:regulation of actin filament length"/>
    <property type="evidence" value="ECO:0007669"/>
    <property type="project" value="TreeGrafter"/>
</dbReference>
<evidence type="ECO:0000256" key="6">
    <source>
        <dbReference type="ARBA" id="ARBA00022840"/>
    </source>
</evidence>
<sequence>MDLHSIPAHSPEMASDEELRLLGEDLVRLCLNDPRTIFDSVCARYERKKRLYTRIGASDLLALNLHEHLSIFEPSVFAQFLPPKAPSDHSGAHIFATASQTLKDVSGDGKEAAIVFCGEAGAGKTTNFFNTLRFLAFIEERRRTEAEEGTREGWVRRELDILDERS</sequence>
<evidence type="ECO:0000256" key="10">
    <source>
        <dbReference type="ARBA" id="ARBA00023273"/>
    </source>
</evidence>
<keyword evidence="6" id="KW-0067">ATP-binding</keyword>
<keyword evidence="10" id="KW-0966">Cell projection</keyword>
<evidence type="ECO:0000256" key="4">
    <source>
        <dbReference type="ARBA" id="ARBA00022737"/>
    </source>
</evidence>
<evidence type="ECO:0000313" key="13">
    <source>
        <dbReference type="WBParaSite" id="GPLIN_001050600"/>
    </source>
</evidence>
<dbReference type="PANTHER" id="PTHR46256">
    <property type="entry name" value="AGAP011099-PA"/>
    <property type="match status" value="1"/>
</dbReference>
<evidence type="ECO:0000256" key="2">
    <source>
        <dbReference type="ARBA" id="ARBA00004316"/>
    </source>
</evidence>
<keyword evidence="9" id="KW-0206">Cytoskeleton</keyword>
<dbReference type="GO" id="GO:0000146">
    <property type="term" value="F:microfilament motor activity"/>
    <property type="evidence" value="ECO:0007669"/>
    <property type="project" value="TreeGrafter"/>
</dbReference>
<name>A0A183CCA5_GLOPA</name>
<comment type="subcellular location">
    <subcellularLocation>
        <location evidence="2">Cell projection</location>
    </subcellularLocation>
    <subcellularLocation>
        <location evidence="1">Cytoplasm</location>
        <location evidence="1">Cytoskeleton</location>
    </subcellularLocation>
</comment>
<reference evidence="13" key="3">
    <citation type="submission" date="2016-06" db="UniProtKB">
        <authorList>
            <consortium name="WormBaseParasite"/>
        </authorList>
    </citation>
    <scope>IDENTIFICATION</scope>
</reference>
<evidence type="ECO:0000256" key="5">
    <source>
        <dbReference type="ARBA" id="ARBA00022741"/>
    </source>
</evidence>
<dbReference type="GO" id="GO:0042995">
    <property type="term" value="C:cell projection"/>
    <property type="evidence" value="ECO:0007669"/>
    <property type="project" value="UniProtKB-SubCell"/>
</dbReference>
<dbReference type="InterPro" id="IPR036961">
    <property type="entry name" value="Kinesin_motor_dom_sf"/>
</dbReference>
<evidence type="ECO:0000256" key="1">
    <source>
        <dbReference type="ARBA" id="ARBA00004245"/>
    </source>
</evidence>
<dbReference type="AlphaFoldDB" id="A0A183CCA5"/>
<dbReference type="Pfam" id="PF00063">
    <property type="entry name" value="Myosin_head"/>
    <property type="match status" value="1"/>
</dbReference>
<dbReference type="SUPFAM" id="SSF52540">
    <property type="entry name" value="P-loop containing nucleoside triphosphate hydrolases"/>
    <property type="match status" value="1"/>
</dbReference>
<keyword evidence="3" id="KW-0963">Cytoplasm</keyword>
<keyword evidence="4" id="KW-0677">Repeat</keyword>
<keyword evidence="8" id="KW-0505">Motor protein</keyword>
<keyword evidence="12" id="KW-1185">Reference proteome</keyword>
<reference evidence="12" key="1">
    <citation type="submission" date="2013-12" db="EMBL/GenBank/DDBJ databases">
        <authorList>
            <person name="Aslett M."/>
        </authorList>
    </citation>
    <scope>NUCLEOTIDE SEQUENCE [LARGE SCALE GENOMIC DNA]</scope>
    <source>
        <strain evidence="12">Lindley</strain>
    </source>
</reference>
<evidence type="ECO:0000313" key="12">
    <source>
        <dbReference type="Proteomes" id="UP000050741"/>
    </source>
</evidence>
<accession>A0A183CCA5</accession>
<protein>
    <submittedName>
        <fullName evidence="13">Myosin motor domain-containing protein</fullName>
    </submittedName>
</protein>
<dbReference type="InterPro" id="IPR027417">
    <property type="entry name" value="P-loop_NTPase"/>
</dbReference>
<evidence type="ECO:0000256" key="9">
    <source>
        <dbReference type="ARBA" id="ARBA00023212"/>
    </source>
</evidence>
<dbReference type="InterPro" id="IPR001609">
    <property type="entry name" value="Myosin_head_motor_dom-like"/>
</dbReference>
<evidence type="ECO:0000259" key="11">
    <source>
        <dbReference type="Pfam" id="PF00063"/>
    </source>
</evidence>
<proteinExistence type="predicted"/>
<dbReference type="GO" id="GO:0004674">
    <property type="term" value="F:protein serine/threonine kinase activity"/>
    <property type="evidence" value="ECO:0007669"/>
    <property type="project" value="TreeGrafter"/>
</dbReference>
<dbReference type="Gene3D" id="3.40.850.10">
    <property type="entry name" value="Kinesin motor domain"/>
    <property type="match status" value="1"/>
</dbReference>
<evidence type="ECO:0000256" key="3">
    <source>
        <dbReference type="ARBA" id="ARBA00022490"/>
    </source>
</evidence>
<dbReference type="WBParaSite" id="GPLIN_001050600">
    <property type="protein sequence ID" value="GPLIN_001050600"/>
    <property type="gene ID" value="GPLIN_001050600"/>
</dbReference>
<evidence type="ECO:0000256" key="8">
    <source>
        <dbReference type="ARBA" id="ARBA00023175"/>
    </source>
</evidence>
<dbReference type="GO" id="GO:0016459">
    <property type="term" value="C:myosin complex"/>
    <property type="evidence" value="ECO:0007669"/>
    <property type="project" value="UniProtKB-KW"/>
</dbReference>
<evidence type="ECO:0000256" key="7">
    <source>
        <dbReference type="ARBA" id="ARBA00023123"/>
    </source>
</evidence>
<reference evidence="12" key="2">
    <citation type="submission" date="2014-05" db="EMBL/GenBank/DDBJ databases">
        <title>The genome and life-stage specific transcriptomes of Globodera pallida elucidate key aspects of plant parasitism by a cyst nematode.</title>
        <authorList>
            <person name="Cotton J.A."/>
            <person name="Lilley C.J."/>
            <person name="Jones L.M."/>
            <person name="Kikuchi T."/>
            <person name="Reid A.J."/>
            <person name="Thorpe P."/>
            <person name="Tsai I.J."/>
            <person name="Beasley H."/>
            <person name="Blok V."/>
            <person name="Cock P.J.A."/>
            <person name="Van den Akker S.E."/>
            <person name="Holroyd N."/>
            <person name="Hunt M."/>
            <person name="Mantelin S."/>
            <person name="Naghra H."/>
            <person name="Pain A."/>
            <person name="Palomares-Rius J.E."/>
            <person name="Zarowiecki M."/>
            <person name="Berriman M."/>
            <person name="Jones J.T."/>
            <person name="Urwin P.E."/>
        </authorList>
    </citation>
    <scope>NUCLEOTIDE SEQUENCE [LARGE SCALE GENOMIC DNA]</scope>
    <source>
        <strain evidence="12">Lindley</strain>
    </source>
</reference>
<dbReference type="PANTHER" id="PTHR46256:SF3">
    <property type="entry name" value="MYOSIN MOTOR DOMAIN-CONTAINING PROTEIN"/>
    <property type="match status" value="1"/>
</dbReference>
<feature type="domain" description="Myosin motor" evidence="11">
    <location>
        <begin position="24"/>
        <end position="145"/>
    </location>
</feature>
<dbReference type="Proteomes" id="UP000050741">
    <property type="component" value="Unassembled WGS sequence"/>
</dbReference>